<organism evidence="11 12">
    <name type="scientific">Duganella guangzhouensis</name>
    <dbReference type="NCBI Taxonomy" id="2666084"/>
    <lineage>
        <taxon>Bacteria</taxon>
        <taxon>Pseudomonadati</taxon>
        <taxon>Pseudomonadota</taxon>
        <taxon>Betaproteobacteria</taxon>
        <taxon>Burkholderiales</taxon>
        <taxon>Oxalobacteraceae</taxon>
        <taxon>Telluria group</taxon>
        <taxon>Duganella</taxon>
    </lineage>
</organism>
<dbReference type="RefSeq" id="WP_154382541.1">
    <property type="nucleotide sequence ID" value="NZ_WKJK01000019.1"/>
</dbReference>
<dbReference type="InterPro" id="IPR034033">
    <property type="entry name" value="Serralysin-like"/>
</dbReference>
<evidence type="ECO:0000259" key="10">
    <source>
        <dbReference type="SMART" id="SM00235"/>
    </source>
</evidence>
<evidence type="ECO:0000256" key="8">
    <source>
        <dbReference type="ARBA" id="ARBA00022801"/>
    </source>
</evidence>
<dbReference type="InterPro" id="IPR001818">
    <property type="entry name" value="Pept_M10_metallopeptidase"/>
</dbReference>
<evidence type="ECO:0000256" key="4">
    <source>
        <dbReference type="ARBA" id="ARBA00022525"/>
    </source>
</evidence>
<dbReference type="Pfam" id="PF00353">
    <property type="entry name" value="HemolysinCabind"/>
    <property type="match status" value="1"/>
</dbReference>
<dbReference type="SMART" id="SM00235">
    <property type="entry name" value="ZnMc"/>
    <property type="match status" value="1"/>
</dbReference>
<accession>A0A6I2L685</accession>
<dbReference type="GO" id="GO:0004222">
    <property type="term" value="F:metalloendopeptidase activity"/>
    <property type="evidence" value="ECO:0007669"/>
    <property type="project" value="InterPro"/>
</dbReference>
<dbReference type="Gene3D" id="2.150.10.10">
    <property type="entry name" value="Serralysin-like metalloprotease, C-terminal"/>
    <property type="match status" value="1"/>
</dbReference>
<feature type="domain" description="Peptidase metallopeptidase" evidence="10">
    <location>
        <begin position="26"/>
        <end position="210"/>
    </location>
</feature>
<comment type="caution">
    <text evidence="11">The sequence shown here is derived from an EMBL/GenBank/DDBJ whole genome shotgun (WGS) entry which is preliminary data.</text>
</comment>
<dbReference type="InterPro" id="IPR006026">
    <property type="entry name" value="Peptidase_Metallo"/>
</dbReference>
<dbReference type="Pfam" id="PF08548">
    <property type="entry name" value="Peptidase_M10_C"/>
    <property type="match status" value="2"/>
</dbReference>
<dbReference type="InterPro" id="IPR013858">
    <property type="entry name" value="Peptidase_M10B_C"/>
</dbReference>
<comment type="subcellular location">
    <subcellularLocation>
        <location evidence="2">Secreted</location>
    </subcellularLocation>
</comment>
<protein>
    <submittedName>
        <fullName evidence="11">DUF4214 domain-containing protein</fullName>
    </submittedName>
</protein>
<evidence type="ECO:0000313" key="12">
    <source>
        <dbReference type="Proteomes" id="UP000433309"/>
    </source>
</evidence>
<evidence type="ECO:0000256" key="9">
    <source>
        <dbReference type="ARBA" id="ARBA00022833"/>
    </source>
</evidence>
<dbReference type="InterPro" id="IPR011049">
    <property type="entry name" value="Serralysin-like_metalloprot_C"/>
</dbReference>
<dbReference type="Pfam" id="PF00413">
    <property type="entry name" value="Peptidase_M10"/>
    <property type="match status" value="1"/>
</dbReference>
<keyword evidence="9" id="KW-0862">Zinc</keyword>
<evidence type="ECO:0000256" key="2">
    <source>
        <dbReference type="ARBA" id="ARBA00004613"/>
    </source>
</evidence>
<evidence type="ECO:0000256" key="6">
    <source>
        <dbReference type="ARBA" id="ARBA00022723"/>
    </source>
</evidence>
<comment type="cofactor">
    <cofactor evidence="1">
        <name>Ca(2+)</name>
        <dbReference type="ChEBI" id="CHEBI:29108"/>
    </cofactor>
</comment>
<dbReference type="InterPro" id="IPR025282">
    <property type="entry name" value="DUF4214"/>
</dbReference>
<dbReference type="GO" id="GO:0008270">
    <property type="term" value="F:zinc ion binding"/>
    <property type="evidence" value="ECO:0007669"/>
    <property type="project" value="InterPro"/>
</dbReference>
<keyword evidence="8" id="KW-0378">Hydrolase</keyword>
<dbReference type="AlphaFoldDB" id="A0A6I2L685"/>
<dbReference type="GO" id="GO:0005509">
    <property type="term" value="F:calcium ion binding"/>
    <property type="evidence" value="ECO:0007669"/>
    <property type="project" value="InterPro"/>
</dbReference>
<reference evidence="11 12" key="1">
    <citation type="submission" date="2019-11" db="EMBL/GenBank/DDBJ databases">
        <title>Novel species isolated from a subtropical stream in China.</title>
        <authorList>
            <person name="Lu H."/>
        </authorList>
    </citation>
    <scope>NUCLEOTIDE SEQUENCE [LARGE SCALE GENOMIC DNA]</scope>
    <source>
        <strain evidence="11 12">FT80W</strain>
    </source>
</reference>
<dbReference type="GO" id="GO:0005615">
    <property type="term" value="C:extracellular space"/>
    <property type="evidence" value="ECO:0007669"/>
    <property type="project" value="InterPro"/>
</dbReference>
<name>A0A6I2L685_9BURK</name>
<dbReference type="SUPFAM" id="SSF55486">
    <property type="entry name" value="Metalloproteases ('zincins'), catalytic domain"/>
    <property type="match status" value="1"/>
</dbReference>
<dbReference type="CDD" id="cd04277">
    <property type="entry name" value="ZnMc_serralysin_like"/>
    <property type="match status" value="1"/>
</dbReference>
<keyword evidence="5" id="KW-0645">Protease</keyword>
<comment type="similarity">
    <text evidence="3">Belongs to the peptidase M10B family.</text>
</comment>
<dbReference type="Proteomes" id="UP000433309">
    <property type="component" value="Unassembled WGS sequence"/>
</dbReference>
<evidence type="ECO:0000313" key="11">
    <source>
        <dbReference type="EMBL" id="MRW93785.1"/>
    </source>
</evidence>
<proteinExistence type="inferred from homology"/>
<evidence type="ECO:0000256" key="1">
    <source>
        <dbReference type="ARBA" id="ARBA00001913"/>
    </source>
</evidence>
<evidence type="ECO:0000256" key="5">
    <source>
        <dbReference type="ARBA" id="ARBA00022670"/>
    </source>
</evidence>
<gene>
    <name evidence="11" type="ORF">GJ699_27695</name>
</gene>
<evidence type="ECO:0000256" key="7">
    <source>
        <dbReference type="ARBA" id="ARBA00022737"/>
    </source>
</evidence>
<dbReference type="EMBL" id="WKJK01000019">
    <property type="protein sequence ID" value="MRW93785.1"/>
    <property type="molecule type" value="Genomic_DNA"/>
</dbReference>
<dbReference type="SUPFAM" id="SSF51120">
    <property type="entry name" value="beta-Roll"/>
    <property type="match status" value="1"/>
</dbReference>
<keyword evidence="7" id="KW-0677">Repeat</keyword>
<evidence type="ECO:0000256" key="3">
    <source>
        <dbReference type="ARBA" id="ARBA00009490"/>
    </source>
</evidence>
<keyword evidence="4" id="KW-0964">Secreted</keyword>
<dbReference type="Gene3D" id="3.40.390.10">
    <property type="entry name" value="Collagenase (Catalytic Domain)"/>
    <property type="match status" value="1"/>
</dbReference>
<dbReference type="Pfam" id="PF13946">
    <property type="entry name" value="DUF4214"/>
    <property type="match status" value="1"/>
</dbReference>
<dbReference type="InterPro" id="IPR038255">
    <property type="entry name" value="PBS_linker_sf"/>
</dbReference>
<dbReference type="GO" id="GO:0006508">
    <property type="term" value="P:proteolysis"/>
    <property type="evidence" value="ECO:0007669"/>
    <property type="project" value="UniProtKB-KW"/>
</dbReference>
<dbReference type="InterPro" id="IPR024079">
    <property type="entry name" value="MetalloPept_cat_dom_sf"/>
</dbReference>
<dbReference type="InterPro" id="IPR001343">
    <property type="entry name" value="Hemolysn_Ca-bd"/>
</dbReference>
<keyword evidence="12" id="KW-1185">Reference proteome</keyword>
<keyword evidence="6" id="KW-0479">Metal-binding</keyword>
<dbReference type="GO" id="GO:0031012">
    <property type="term" value="C:extracellular matrix"/>
    <property type="evidence" value="ECO:0007669"/>
    <property type="project" value="InterPro"/>
</dbReference>
<sequence length="648" mass="67403">MPSPSSTSTVSYVSTTGVQSIDALLGGTKWGGAAGTAATVTYSFPWTTSTTAVFSGPRGGAYSDLDEPNATQHYGLNTVEQAAATAALQSWANVANITPVLVQESSTSVGDIRLAWTSASDTTSDGAGAWGWAMYPDPVYPSGGDVWISTDVTDTDWGVGSYNYMSLMHELGHTLGLKHPFEDGTLDLTHANRQYSIMAYDDAPNSLYVKITETATSYYWNSYYIVPDTPMVNDIAAIQYLYGANMTYQTGDNTYTFDPATPFLRTIWDAGGNDTISVANFSTDNVIDLQEGHYSSIRILSDVRTDINWGGNGPPTTGLYDGTNDLGIAYGATIENAIGGSGNDTLIGNAAANHLQGNGGANTLDGLDGIDTAVYSGNFSAYLVSATSSGYTVALRSSSTQIDTLSNIERLSFADATVALNVNSLAEDALTAQYTALAQKFYVSYFGRPADANGLANMVAQFKAAGVPTTTDGFVGAYNSNATVKALIDSFGNSSESAALYSGSNTDFVTAIYAHLLGRAPDAEGLAFWAGALDKGELVRGMAALNIAAGAESNTTTQGQIDATLIANRVTVAENFTALLDTAAEVAGYAGDAAAATARALLDAVNQSTSIISYESSVISTVATLAAHTASAQLVGINTLSGELLLAA</sequence>
<dbReference type="Gene3D" id="1.10.3130.20">
    <property type="entry name" value="Phycobilisome linker domain"/>
    <property type="match status" value="1"/>
</dbReference>